<dbReference type="Proteomes" id="UP000015453">
    <property type="component" value="Unassembled WGS sequence"/>
</dbReference>
<evidence type="ECO:0000256" key="7">
    <source>
        <dbReference type="RuleBase" id="RU003718"/>
    </source>
</evidence>
<organism evidence="9 10">
    <name type="scientific">Genlisea aurea</name>
    <dbReference type="NCBI Taxonomy" id="192259"/>
    <lineage>
        <taxon>Eukaryota</taxon>
        <taxon>Viridiplantae</taxon>
        <taxon>Streptophyta</taxon>
        <taxon>Embryophyta</taxon>
        <taxon>Tracheophyta</taxon>
        <taxon>Spermatophyta</taxon>
        <taxon>Magnoliopsida</taxon>
        <taxon>eudicotyledons</taxon>
        <taxon>Gunneridae</taxon>
        <taxon>Pentapetalae</taxon>
        <taxon>asterids</taxon>
        <taxon>lamiids</taxon>
        <taxon>Lamiales</taxon>
        <taxon>Lentibulariaceae</taxon>
        <taxon>Genlisea</taxon>
    </lineage>
</organism>
<sequence>MAEAHCLIFPFPIQGHINPMLQFAKRLVHKGLRVTLILTRYLAKTSPFHSPTIAVETISNGLDDGEPHGFPVSSYLSLLKEHGMASLREALHRLIRCGRPATCIVYDPFITWVPELAGEYGIKTAAFFTQSCAVDYIYHRLYSGDLKIGEEEEKAIELPGLPPLLPADLPSFVTLPESYPSLRDMVTDQFKHIENVDWVFCNTLYELEKEVIDFMAEHAPVKAIGPTIPSMYLDRKLADDTDYGLSVFRPEARLCMDWLNRQEPGSVIYVSFGSLAKLSEAQTAELAHGLKRSKRPFLWVVRAAEQGKLPEGFAAEEVPGLVISWCPQLDVLAHDAVACFVTHCGWNSTLEALCLGVPMVGMPQWTDQTTNSKFVADVWGTGVRAVGDGGIVGRESIEKCIREVMEGEKGEEIRKNVSKWKELAVAAVSEGGSSDRNIDDFVSTLRRLAVAAV</sequence>
<evidence type="ECO:0000256" key="2">
    <source>
        <dbReference type="ARBA" id="ARBA00009995"/>
    </source>
</evidence>
<dbReference type="GO" id="GO:0102816">
    <property type="term" value="F:UDP-D-glucose:delphinidin 3-O-glucosyl-5-O-caffeoylglucoside -O-beta-D-glucosyltransferase activity"/>
    <property type="evidence" value="ECO:0007669"/>
    <property type="project" value="UniProtKB-EC"/>
</dbReference>
<evidence type="ECO:0000256" key="8">
    <source>
        <dbReference type="RuleBase" id="RU362057"/>
    </source>
</evidence>
<comment type="function">
    <text evidence="6">Catalyzes the glucosylation at the O-5 position of anthocyanidin 3-glucosides to form anthocyanidin 3,5-di-O-glucosides using UDP-glucose as sugar donor. Anthocyanidin 3,5-di-O-glucosides are molecules that are responsible for pigmentation. Also acts on anthocyanidin 3-O-(6-O-malonylglucoside). Much less active with hydroxycinnamoylglucose derivatives. No activity in the absence of the 3-O-glucoside group.</text>
</comment>
<dbReference type="AlphaFoldDB" id="S8CWY8"/>
<dbReference type="FunFam" id="3.40.50.2000:FF:000019">
    <property type="entry name" value="Glycosyltransferase"/>
    <property type="match status" value="1"/>
</dbReference>
<accession>S8CWY8</accession>
<comment type="pathway">
    <text evidence="1">Pigment biosynthesis; anthocyanin biosynthesis.</text>
</comment>
<dbReference type="InterPro" id="IPR002213">
    <property type="entry name" value="UDP_glucos_trans"/>
</dbReference>
<dbReference type="PANTHER" id="PTHR11926">
    <property type="entry name" value="GLUCOSYL/GLUCURONOSYL TRANSFERASES"/>
    <property type="match status" value="1"/>
</dbReference>
<keyword evidence="10" id="KW-1185">Reference proteome</keyword>
<dbReference type="InterPro" id="IPR035595">
    <property type="entry name" value="UDP_glycos_trans_CS"/>
</dbReference>
<dbReference type="PANTHER" id="PTHR11926:SF1553">
    <property type="entry name" value="GLYCOSYLTRANSFERASE"/>
    <property type="match status" value="1"/>
</dbReference>
<evidence type="ECO:0000313" key="10">
    <source>
        <dbReference type="Proteomes" id="UP000015453"/>
    </source>
</evidence>
<proteinExistence type="inferred from homology"/>
<comment type="caution">
    <text evidence="9">The sequence shown here is derived from an EMBL/GenBank/DDBJ whole genome shotgun (WGS) entry which is preliminary data.</text>
</comment>
<evidence type="ECO:0000256" key="6">
    <source>
        <dbReference type="ARBA" id="ARBA00056922"/>
    </source>
</evidence>
<dbReference type="OrthoDB" id="5835829at2759"/>
<protein>
    <recommendedName>
        <fullName evidence="8">Glycosyltransferase</fullName>
        <ecNumber evidence="8">2.4.1.-</ecNumber>
    </recommendedName>
</protein>
<dbReference type="EC" id="2.4.1.-" evidence="8"/>
<dbReference type="EMBL" id="AUSU01002104">
    <property type="protein sequence ID" value="EPS69486.1"/>
    <property type="molecule type" value="Genomic_DNA"/>
</dbReference>
<comment type="similarity">
    <text evidence="2 7">Belongs to the UDP-glycosyltransferase family.</text>
</comment>
<dbReference type="GO" id="GO:0080044">
    <property type="term" value="F:quercetin 7-O-glucosyltransferase activity"/>
    <property type="evidence" value="ECO:0007669"/>
    <property type="project" value="TreeGrafter"/>
</dbReference>
<dbReference type="GO" id="GO:0080043">
    <property type="term" value="F:quercetin 3-O-glucosyltransferase activity"/>
    <property type="evidence" value="ECO:0007669"/>
    <property type="project" value="TreeGrafter"/>
</dbReference>
<comment type="catalytic activity">
    <reaction evidence="5">
        <text>an anthocyanidin 3-O-beta-D-glucoside + UDP-alpha-D-glucose = an anthocyanidin 3,5-di-O-beta-D-glucoside + UDP + 2 H(+)</text>
        <dbReference type="Rhea" id="RHEA:35423"/>
        <dbReference type="ChEBI" id="CHEBI:15378"/>
        <dbReference type="ChEBI" id="CHEBI:16307"/>
        <dbReference type="ChEBI" id="CHEBI:57503"/>
        <dbReference type="ChEBI" id="CHEBI:58223"/>
        <dbReference type="ChEBI" id="CHEBI:58885"/>
        <dbReference type="EC" id="2.4.1.298"/>
    </reaction>
</comment>
<dbReference type="Gene3D" id="3.40.50.2000">
    <property type="entry name" value="Glycogen Phosphorylase B"/>
    <property type="match status" value="2"/>
</dbReference>
<dbReference type="CDD" id="cd03784">
    <property type="entry name" value="GT1_Gtf-like"/>
    <property type="match status" value="1"/>
</dbReference>
<reference evidence="9 10" key="1">
    <citation type="journal article" date="2013" name="BMC Genomics">
        <title>The miniature genome of a carnivorous plant Genlisea aurea contains a low number of genes and short non-coding sequences.</title>
        <authorList>
            <person name="Leushkin E.V."/>
            <person name="Sutormin R.A."/>
            <person name="Nabieva E.R."/>
            <person name="Penin A.A."/>
            <person name="Kondrashov A.S."/>
            <person name="Logacheva M.D."/>
        </authorList>
    </citation>
    <scope>NUCLEOTIDE SEQUENCE [LARGE SCALE GENOMIC DNA]</scope>
</reference>
<evidence type="ECO:0000256" key="5">
    <source>
        <dbReference type="ARBA" id="ARBA00050360"/>
    </source>
</evidence>
<evidence type="ECO:0000256" key="3">
    <source>
        <dbReference type="ARBA" id="ARBA00022679"/>
    </source>
</evidence>
<dbReference type="SUPFAM" id="SSF53756">
    <property type="entry name" value="UDP-Glycosyltransferase/glycogen phosphorylase"/>
    <property type="match status" value="1"/>
</dbReference>
<evidence type="ECO:0000256" key="1">
    <source>
        <dbReference type="ARBA" id="ARBA00004935"/>
    </source>
</evidence>
<dbReference type="Pfam" id="PF00201">
    <property type="entry name" value="UDPGT"/>
    <property type="match status" value="1"/>
</dbReference>
<evidence type="ECO:0000313" key="9">
    <source>
        <dbReference type="EMBL" id="EPS69486.1"/>
    </source>
</evidence>
<evidence type="ECO:0000256" key="4">
    <source>
        <dbReference type="ARBA" id="ARBA00022729"/>
    </source>
</evidence>
<keyword evidence="7" id="KW-0328">Glycosyltransferase</keyword>
<gene>
    <name evidence="9" type="ORF">M569_05279</name>
</gene>
<keyword evidence="3 7" id="KW-0808">Transferase</keyword>
<name>S8CWY8_9LAMI</name>
<keyword evidence="4" id="KW-0732">Signal</keyword>
<dbReference type="PROSITE" id="PS00375">
    <property type="entry name" value="UDPGT"/>
    <property type="match status" value="1"/>
</dbReference>